<name>A0A6G6GIR9_9FLAO</name>
<dbReference type="Proteomes" id="UP000505306">
    <property type="component" value="Chromosome"/>
</dbReference>
<dbReference type="RefSeq" id="WP_164678423.1">
    <property type="nucleotide sequence ID" value="NZ_CP049057.1"/>
</dbReference>
<dbReference type="InterPro" id="IPR050079">
    <property type="entry name" value="DEAD_box_RNA_helicase"/>
</dbReference>
<organism evidence="8 9">
    <name type="scientific">Rasiella rasia</name>
    <dbReference type="NCBI Taxonomy" id="2744027"/>
    <lineage>
        <taxon>Bacteria</taxon>
        <taxon>Pseudomonadati</taxon>
        <taxon>Bacteroidota</taxon>
        <taxon>Flavobacteriia</taxon>
        <taxon>Flavobacteriales</taxon>
        <taxon>Flavobacteriaceae</taxon>
        <taxon>Rasiella</taxon>
    </lineage>
</organism>
<dbReference type="InterPro" id="IPR014001">
    <property type="entry name" value="Helicase_ATP-bd"/>
</dbReference>
<dbReference type="InterPro" id="IPR012677">
    <property type="entry name" value="Nucleotide-bd_a/b_plait_sf"/>
</dbReference>
<dbReference type="SMART" id="SM00490">
    <property type="entry name" value="HELICc"/>
    <property type="match status" value="1"/>
</dbReference>
<evidence type="ECO:0000256" key="5">
    <source>
        <dbReference type="ARBA" id="ARBA00038437"/>
    </source>
</evidence>
<reference evidence="8 9" key="1">
    <citation type="submission" date="2020-02" db="EMBL/GenBank/DDBJ databases">
        <title>Complete genome sequence of Flavobacteriaceae bacterium.</title>
        <authorList>
            <person name="Kim S.-J."/>
            <person name="Kim Y.-S."/>
            <person name="Kim K.-H."/>
        </authorList>
    </citation>
    <scope>NUCLEOTIDE SEQUENCE [LARGE SCALE GENOMIC DNA]</scope>
    <source>
        <strain evidence="8 9">RR4-40</strain>
    </source>
</reference>
<dbReference type="GO" id="GO:0005524">
    <property type="term" value="F:ATP binding"/>
    <property type="evidence" value="ECO:0007669"/>
    <property type="project" value="UniProtKB-KW"/>
</dbReference>
<dbReference type="PROSITE" id="PS51192">
    <property type="entry name" value="HELICASE_ATP_BIND_1"/>
    <property type="match status" value="1"/>
</dbReference>
<dbReference type="Pfam" id="PF00271">
    <property type="entry name" value="Helicase_C"/>
    <property type="match status" value="1"/>
</dbReference>
<proteinExistence type="inferred from homology"/>
<dbReference type="CDD" id="cd18787">
    <property type="entry name" value="SF2_C_DEAD"/>
    <property type="match status" value="1"/>
</dbReference>
<dbReference type="InterPro" id="IPR027417">
    <property type="entry name" value="P-loop_NTPase"/>
</dbReference>
<keyword evidence="9" id="KW-1185">Reference proteome</keyword>
<dbReference type="Pfam" id="PF00270">
    <property type="entry name" value="DEAD"/>
    <property type="match status" value="1"/>
</dbReference>
<dbReference type="GO" id="GO:0003724">
    <property type="term" value="F:RNA helicase activity"/>
    <property type="evidence" value="ECO:0007669"/>
    <property type="project" value="TreeGrafter"/>
</dbReference>
<evidence type="ECO:0000256" key="2">
    <source>
        <dbReference type="ARBA" id="ARBA00022801"/>
    </source>
</evidence>
<evidence type="ECO:0000259" key="6">
    <source>
        <dbReference type="PROSITE" id="PS51192"/>
    </source>
</evidence>
<keyword evidence="3 8" id="KW-0347">Helicase</keyword>
<dbReference type="EMBL" id="CP049057">
    <property type="protein sequence ID" value="QIE58417.1"/>
    <property type="molecule type" value="Genomic_DNA"/>
</dbReference>
<dbReference type="InterPro" id="IPR011545">
    <property type="entry name" value="DEAD/DEAH_box_helicase_dom"/>
</dbReference>
<dbReference type="InterPro" id="IPR001650">
    <property type="entry name" value="Helicase_C-like"/>
</dbReference>
<evidence type="ECO:0000256" key="1">
    <source>
        <dbReference type="ARBA" id="ARBA00022741"/>
    </source>
</evidence>
<dbReference type="InterPro" id="IPR044742">
    <property type="entry name" value="DEAD/DEAH_RhlB"/>
</dbReference>
<dbReference type="Gene3D" id="3.30.70.330">
    <property type="match status" value="1"/>
</dbReference>
<sequence length="437" mass="49251">MANTVKSQKEILSNLGIKTLNPMQEEALLAITSSENTILLSPTGTGKTVAFLLPTLQALDAHNEFVQLLILVPSRELAIQIEQVIRQMGSGFKTNAVYGGRPFTKDKVDLAHNPAILIGTPGRVADHLRRETFSVEGIKTLVLDEFDKSLEIGFENEMREIMAHLPSIEKRVLTSATQGVEIPSFVQLKNELVIDYLGTQKSKLTIKKVVSEEKDKLKTLVRLLHHIGNQPGIIFCNFKDTIQFVSDYLEDNNIPHGLFYGGLEQIERERALIKFRNGTHQIIIATDLAARGLDIPELNFIIHYQLPLKAEEFTHRNGRTARMNAQGTAYVLQWEQEYVPEFITTREIVTLQDKKTRLQSKWATLYVSGGRRDKISKGDLAGLFFKQGNLERDELGVIELKQDCAFVAVPISKVKAVIEKTNNTRLKKKKVRVTQLL</sequence>
<dbReference type="PANTHER" id="PTHR47959">
    <property type="entry name" value="ATP-DEPENDENT RNA HELICASE RHLE-RELATED"/>
    <property type="match status" value="1"/>
</dbReference>
<feature type="domain" description="Helicase C-terminal" evidence="7">
    <location>
        <begin position="219"/>
        <end position="364"/>
    </location>
</feature>
<dbReference type="InterPro" id="IPR005580">
    <property type="entry name" value="DbpA/CsdA_RNA-bd_dom"/>
</dbReference>
<keyword evidence="2" id="KW-0378">Hydrolase</keyword>
<dbReference type="GO" id="GO:0003676">
    <property type="term" value="F:nucleic acid binding"/>
    <property type="evidence" value="ECO:0007669"/>
    <property type="project" value="InterPro"/>
</dbReference>
<evidence type="ECO:0000259" key="7">
    <source>
        <dbReference type="PROSITE" id="PS51194"/>
    </source>
</evidence>
<dbReference type="SUPFAM" id="SSF52540">
    <property type="entry name" value="P-loop containing nucleoside triphosphate hydrolases"/>
    <property type="match status" value="1"/>
</dbReference>
<dbReference type="Pfam" id="PF03880">
    <property type="entry name" value="DbpA"/>
    <property type="match status" value="1"/>
</dbReference>
<dbReference type="AlphaFoldDB" id="A0A6G6GIR9"/>
<evidence type="ECO:0000256" key="3">
    <source>
        <dbReference type="ARBA" id="ARBA00022806"/>
    </source>
</evidence>
<keyword evidence="1" id="KW-0547">Nucleotide-binding</keyword>
<dbReference type="SMART" id="SM00487">
    <property type="entry name" value="DEXDc"/>
    <property type="match status" value="1"/>
</dbReference>
<dbReference type="PANTHER" id="PTHR47959:SF1">
    <property type="entry name" value="ATP-DEPENDENT RNA HELICASE DBPA"/>
    <property type="match status" value="1"/>
</dbReference>
<accession>A0A6G6GIR9</accession>
<keyword evidence="4" id="KW-0067">ATP-binding</keyword>
<dbReference type="GO" id="GO:0016787">
    <property type="term" value="F:hydrolase activity"/>
    <property type="evidence" value="ECO:0007669"/>
    <property type="project" value="UniProtKB-KW"/>
</dbReference>
<evidence type="ECO:0000313" key="8">
    <source>
        <dbReference type="EMBL" id="QIE58417.1"/>
    </source>
</evidence>
<dbReference type="CDD" id="cd00268">
    <property type="entry name" value="DEADc"/>
    <property type="match status" value="1"/>
</dbReference>
<dbReference type="Gene3D" id="3.40.50.300">
    <property type="entry name" value="P-loop containing nucleotide triphosphate hydrolases"/>
    <property type="match status" value="2"/>
</dbReference>
<dbReference type="PROSITE" id="PS51194">
    <property type="entry name" value="HELICASE_CTER"/>
    <property type="match status" value="1"/>
</dbReference>
<dbReference type="CDD" id="cd12252">
    <property type="entry name" value="RRM_DbpA"/>
    <property type="match status" value="1"/>
</dbReference>
<feature type="domain" description="Helicase ATP-binding" evidence="6">
    <location>
        <begin position="28"/>
        <end position="196"/>
    </location>
</feature>
<evidence type="ECO:0000313" key="9">
    <source>
        <dbReference type="Proteomes" id="UP000505306"/>
    </source>
</evidence>
<comment type="similarity">
    <text evidence="5">Belongs to the DEAD box helicase family.</text>
</comment>
<gene>
    <name evidence="8" type="ORF">G5B37_02210</name>
</gene>
<evidence type="ECO:0000256" key="4">
    <source>
        <dbReference type="ARBA" id="ARBA00022840"/>
    </source>
</evidence>
<dbReference type="GO" id="GO:0005829">
    <property type="term" value="C:cytosol"/>
    <property type="evidence" value="ECO:0007669"/>
    <property type="project" value="TreeGrafter"/>
</dbReference>
<dbReference type="KEGG" id="mgel:G5B37_02210"/>
<protein>
    <submittedName>
        <fullName evidence="8">DEAD/DEAH box helicase</fullName>
    </submittedName>
</protein>